<reference evidence="2" key="1">
    <citation type="submission" date="2019-08" db="EMBL/GenBank/DDBJ databases">
        <authorList>
            <person name="Kucharzyk K."/>
            <person name="Murdoch R.W."/>
            <person name="Higgins S."/>
            <person name="Loffler F."/>
        </authorList>
    </citation>
    <scope>NUCLEOTIDE SEQUENCE</scope>
</reference>
<comment type="caution">
    <text evidence="2">The sequence shown here is derived from an EMBL/GenBank/DDBJ whole genome shotgun (WGS) entry which is preliminary data.</text>
</comment>
<feature type="region of interest" description="Disordered" evidence="1">
    <location>
        <begin position="1"/>
        <end position="136"/>
    </location>
</feature>
<feature type="compositionally biased region" description="Basic and acidic residues" evidence="1">
    <location>
        <begin position="67"/>
        <end position="77"/>
    </location>
</feature>
<name>A0A645C074_9ZZZZ</name>
<organism evidence="2">
    <name type="scientific">bioreactor metagenome</name>
    <dbReference type="NCBI Taxonomy" id="1076179"/>
    <lineage>
        <taxon>unclassified sequences</taxon>
        <taxon>metagenomes</taxon>
        <taxon>ecological metagenomes</taxon>
    </lineage>
</organism>
<feature type="compositionally biased region" description="Acidic residues" evidence="1">
    <location>
        <begin position="224"/>
        <end position="233"/>
    </location>
</feature>
<dbReference type="EMBL" id="VSSQ01023655">
    <property type="protein sequence ID" value="MPM70738.1"/>
    <property type="molecule type" value="Genomic_DNA"/>
</dbReference>
<feature type="compositionally biased region" description="Basic and acidic residues" evidence="1">
    <location>
        <begin position="106"/>
        <end position="121"/>
    </location>
</feature>
<dbReference type="AlphaFoldDB" id="A0A645C074"/>
<feature type="compositionally biased region" description="Basic and acidic residues" evidence="1">
    <location>
        <begin position="161"/>
        <end position="182"/>
    </location>
</feature>
<proteinExistence type="predicted"/>
<evidence type="ECO:0000256" key="1">
    <source>
        <dbReference type="SAM" id="MobiDB-lite"/>
    </source>
</evidence>
<feature type="region of interest" description="Disordered" evidence="1">
    <location>
        <begin position="157"/>
        <end position="248"/>
    </location>
</feature>
<evidence type="ECO:0000313" key="2">
    <source>
        <dbReference type="EMBL" id="MPM70738.1"/>
    </source>
</evidence>
<gene>
    <name evidence="2" type="ORF">SDC9_117698</name>
</gene>
<accession>A0A645C074</accession>
<feature type="compositionally biased region" description="Basic and acidic residues" evidence="1">
    <location>
        <begin position="205"/>
        <end position="223"/>
    </location>
</feature>
<feature type="compositionally biased region" description="Basic and acidic residues" evidence="1">
    <location>
        <begin position="17"/>
        <end position="48"/>
    </location>
</feature>
<feature type="compositionally biased region" description="Basic and acidic residues" evidence="1">
    <location>
        <begin position="234"/>
        <end position="248"/>
    </location>
</feature>
<protein>
    <submittedName>
        <fullName evidence="2">Uncharacterized protein</fullName>
    </submittedName>
</protein>
<sequence length="248" mass="27365">MMRGHHDPDEYGQAQQADDHVQRDGGSDVPDRVQDDRPEVGADRREGTEAGTSSGTPEPDGCAQHARPGDVTRRGEDPADQQGRIDCTQTAAVAQQRIESVAHGFQHREAGSRGHSDDDPTLRGARIGDSQDDQGHDELCRLLNEAYQQQHGISEYSGCDRFADGCHEDSHDTADQGSHQDDPGGQQLAAGPVRCPQQHGQRHRERSDQEQRREQSRILGQHEDEQECEIGDDAADKHTHRNEPGLAR</sequence>